<dbReference type="AlphaFoldDB" id="A0A2Z5ZD17"/>
<proteinExistence type="predicted"/>
<organism evidence="1 2">
    <name type="scientific">Acetobacter orientalis</name>
    <dbReference type="NCBI Taxonomy" id="146474"/>
    <lineage>
        <taxon>Bacteria</taxon>
        <taxon>Pseudomonadati</taxon>
        <taxon>Pseudomonadota</taxon>
        <taxon>Alphaproteobacteria</taxon>
        <taxon>Acetobacterales</taxon>
        <taxon>Acetobacteraceae</taxon>
        <taxon>Acetobacter</taxon>
    </lineage>
</organism>
<name>A0A2Z5ZD17_9PROT</name>
<sequence>MVDERGRPLWRPFLFCGYSFVLQAQAGLVKPPLWRVFFG</sequence>
<protein>
    <submittedName>
        <fullName evidence="1">Bacterial membrane protein YfhO</fullName>
    </submittedName>
</protein>
<reference evidence="1 2" key="1">
    <citation type="submission" date="2018-02" db="EMBL/GenBank/DDBJ databases">
        <title>Acetobacter orientalis genome.</title>
        <authorList>
            <person name="Nakashima N."/>
            <person name="Tamura T."/>
        </authorList>
    </citation>
    <scope>NUCLEOTIDE SEQUENCE [LARGE SCALE GENOMIC DNA]</scope>
    <source>
        <strain evidence="1 2">FAN1</strain>
    </source>
</reference>
<gene>
    <name evidence="1" type="ORF">AcetOrient_orf00094</name>
</gene>
<evidence type="ECO:0000313" key="2">
    <source>
        <dbReference type="Proteomes" id="UP000270034"/>
    </source>
</evidence>
<dbReference type="Proteomes" id="UP000270034">
    <property type="component" value="Chromosome"/>
</dbReference>
<dbReference type="EMBL" id="AP018515">
    <property type="protein sequence ID" value="BBC78411.1"/>
    <property type="molecule type" value="Genomic_DNA"/>
</dbReference>
<dbReference type="KEGG" id="aot:AcetOri_orf00094"/>
<evidence type="ECO:0000313" key="1">
    <source>
        <dbReference type="EMBL" id="BBC78411.1"/>
    </source>
</evidence>
<accession>A0A2Z5ZD17</accession>